<proteinExistence type="predicted"/>
<evidence type="ECO:0000313" key="2">
    <source>
        <dbReference type="Proteomes" id="UP000828048"/>
    </source>
</evidence>
<sequence>MSCSDRRNNIGVANWAELQQELLTLIAKRVDFLEDFSAFRRVCRSWRSVAVKENFKGSEQLPWLMLTQEGMEPRDYCPLFSATEGNLIGKLLLPEAQGKRCFETLGWFLTVSETRDMNLLHPLTRVQIPLPPISSSTEFCSIEKAVLSSCPCVSSKENNYVLMVIVRSRLKFWKPGEKAWTTIETPRSRINDMAYCKGQFYAVGRRIFVCDTGGRDLTTVTAQVVGAIPSEIFDTKEPFIVESNGEVLIVFRDRYVGIEDINIGGIGIVRPRGANRSRSFAVFKLDLSNGGLEELESLGDDALFLGRNASISVRASKCNGIRPNCIYYSKYFWGSLIVIGIYDMDKSQDLPRDVKTEPFSSIYSALWVTPYF</sequence>
<comment type="caution">
    <text evidence="1">The sequence shown here is derived from an EMBL/GenBank/DDBJ whole genome shotgun (WGS) entry which is preliminary data.</text>
</comment>
<accession>A0ACB7XIU9</accession>
<gene>
    <name evidence="1" type="ORF">Vadar_020545</name>
</gene>
<name>A0ACB7XIU9_9ERIC</name>
<organism evidence="1 2">
    <name type="scientific">Vaccinium darrowii</name>
    <dbReference type="NCBI Taxonomy" id="229202"/>
    <lineage>
        <taxon>Eukaryota</taxon>
        <taxon>Viridiplantae</taxon>
        <taxon>Streptophyta</taxon>
        <taxon>Embryophyta</taxon>
        <taxon>Tracheophyta</taxon>
        <taxon>Spermatophyta</taxon>
        <taxon>Magnoliopsida</taxon>
        <taxon>eudicotyledons</taxon>
        <taxon>Gunneridae</taxon>
        <taxon>Pentapetalae</taxon>
        <taxon>asterids</taxon>
        <taxon>Ericales</taxon>
        <taxon>Ericaceae</taxon>
        <taxon>Vaccinioideae</taxon>
        <taxon>Vaccinieae</taxon>
        <taxon>Vaccinium</taxon>
    </lineage>
</organism>
<reference evidence="1 2" key="1">
    <citation type="journal article" date="2021" name="Hortic Res">
        <title>High-quality reference genome and annotation aids understanding of berry development for evergreen blueberry (Vaccinium darrowii).</title>
        <authorList>
            <person name="Yu J."/>
            <person name="Hulse-Kemp A.M."/>
            <person name="Babiker E."/>
            <person name="Staton M."/>
        </authorList>
    </citation>
    <scope>NUCLEOTIDE SEQUENCE [LARGE SCALE GENOMIC DNA]</scope>
    <source>
        <strain evidence="2">cv. NJ 8807/NJ 8810</strain>
        <tissue evidence="1">Young leaf</tissue>
    </source>
</reference>
<keyword evidence="2" id="KW-1185">Reference proteome</keyword>
<protein>
    <submittedName>
        <fullName evidence="1">Uncharacterized protein</fullName>
    </submittedName>
</protein>
<dbReference type="EMBL" id="CM037160">
    <property type="protein sequence ID" value="KAH7840711.1"/>
    <property type="molecule type" value="Genomic_DNA"/>
</dbReference>
<dbReference type="Proteomes" id="UP000828048">
    <property type="component" value="Chromosome 10"/>
</dbReference>
<evidence type="ECO:0000313" key="1">
    <source>
        <dbReference type="EMBL" id="KAH7840711.1"/>
    </source>
</evidence>